<dbReference type="AlphaFoldDB" id="A0AAD9K7Q3"/>
<evidence type="ECO:0000313" key="1">
    <source>
        <dbReference type="EMBL" id="KAK2166197.1"/>
    </source>
</evidence>
<sequence length="102" mass="11261">MSRPLSTLVDVCAVSVVRHQAVPIFARTCESDVLVDANLLTVMFWVRRVTLVNRQTRSFVLLGSCRTLAALERLAAGHFIFRSNVSTVCALCTRIVLATVQV</sequence>
<organism evidence="1 2">
    <name type="scientific">Ridgeia piscesae</name>
    <name type="common">Tubeworm</name>
    <dbReference type="NCBI Taxonomy" id="27915"/>
    <lineage>
        <taxon>Eukaryota</taxon>
        <taxon>Metazoa</taxon>
        <taxon>Spiralia</taxon>
        <taxon>Lophotrochozoa</taxon>
        <taxon>Annelida</taxon>
        <taxon>Polychaeta</taxon>
        <taxon>Sedentaria</taxon>
        <taxon>Canalipalpata</taxon>
        <taxon>Sabellida</taxon>
        <taxon>Siboglinidae</taxon>
        <taxon>Ridgeia</taxon>
    </lineage>
</organism>
<protein>
    <submittedName>
        <fullName evidence="1">Uncharacterized protein</fullName>
    </submittedName>
</protein>
<dbReference type="EMBL" id="JAODUO010001332">
    <property type="protein sequence ID" value="KAK2166197.1"/>
    <property type="molecule type" value="Genomic_DNA"/>
</dbReference>
<reference evidence="1" key="1">
    <citation type="journal article" date="2023" name="Mol. Biol. Evol.">
        <title>Third-Generation Sequencing Reveals the Adaptive Role of the Epigenome in Three Deep-Sea Polychaetes.</title>
        <authorList>
            <person name="Perez M."/>
            <person name="Aroh O."/>
            <person name="Sun Y."/>
            <person name="Lan Y."/>
            <person name="Juniper S.K."/>
            <person name="Young C.R."/>
            <person name="Angers B."/>
            <person name="Qian P.Y."/>
        </authorList>
    </citation>
    <scope>NUCLEOTIDE SEQUENCE</scope>
    <source>
        <strain evidence="1">R07B-5</strain>
    </source>
</reference>
<proteinExistence type="predicted"/>
<evidence type="ECO:0000313" key="2">
    <source>
        <dbReference type="Proteomes" id="UP001209878"/>
    </source>
</evidence>
<gene>
    <name evidence="1" type="ORF">NP493_1330g00001</name>
</gene>
<keyword evidence="2" id="KW-1185">Reference proteome</keyword>
<dbReference type="Proteomes" id="UP001209878">
    <property type="component" value="Unassembled WGS sequence"/>
</dbReference>
<name>A0AAD9K7Q3_RIDPI</name>
<comment type="caution">
    <text evidence="1">The sequence shown here is derived from an EMBL/GenBank/DDBJ whole genome shotgun (WGS) entry which is preliminary data.</text>
</comment>
<accession>A0AAD9K7Q3</accession>